<dbReference type="EMBL" id="VTFT01000001">
    <property type="protein sequence ID" value="TYT25429.1"/>
    <property type="molecule type" value="Genomic_DNA"/>
</dbReference>
<dbReference type="InterPro" id="IPR000297">
    <property type="entry name" value="PPIase_PpiC"/>
</dbReference>
<gene>
    <name evidence="14" type="ORF">FZO89_03630</name>
</gene>
<keyword evidence="7" id="KW-0143">Chaperone</keyword>
<comment type="caution">
    <text evidence="14">The sequence shown here is derived from an EMBL/GenBank/DDBJ whole genome shotgun (WGS) entry which is preliminary data.</text>
</comment>
<evidence type="ECO:0000256" key="12">
    <source>
        <dbReference type="SAM" id="Phobius"/>
    </source>
</evidence>
<evidence type="ECO:0000256" key="4">
    <source>
        <dbReference type="ARBA" id="ARBA00022692"/>
    </source>
</evidence>
<feature type="domain" description="PpiC" evidence="13">
    <location>
        <begin position="285"/>
        <end position="389"/>
    </location>
</feature>
<dbReference type="PANTHER" id="PTHR47529:SF1">
    <property type="entry name" value="PERIPLASMIC CHAPERONE PPID"/>
    <property type="match status" value="1"/>
</dbReference>
<evidence type="ECO:0000256" key="11">
    <source>
        <dbReference type="PROSITE-ProRule" id="PRU00278"/>
    </source>
</evidence>
<dbReference type="Gene3D" id="3.10.50.40">
    <property type="match status" value="1"/>
</dbReference>
<keyword evidence="4 12" id="KW-0812">Transmembrane</keyword>
<evidence type="ECO:0000256" key="6">
    <source>
        <dbReference type="ARBA" id="ARBA00023136"/>
    </source>
</evidence>
<dbReference type="GO" id="GO:0005886">
    <property type="term" value="C:plasma membrane"/>
    <property type="evidence" value="ECO:0007669"/>
    <property type="project" value="UniProtKB-SubCell"/>
</dbReference>
<sequence length="658" mass="72150">MLQTLREKMTGWIAIVVVALLAIPFAFFGMEQYLFQSGSNFAAKVEVQPSWWRSAPDWWLVRKFAWESVEVTPEEFRDAFEVERQRRREAEGEQFDARAFETPDTKREVLEALVDRKVLQLAAKRDGMVVGDTRVREAIEGIAAFQVDGVFDQQRYLLTLQSQGYTPQGFQEMVRDDLQASLLAGQVARSAFTTPGETERMMRLLGERRDVSFVVLPAPEPDSGAVGASEIQAWYDANRADYRAPERVTLEYVEIDGNALPPVPAPDEAALRQRYEQEKARFVEPEQRLVSHILVPVEEGADAAAQEAAEAKARQIAQQARQPDADFAALAKANPGDPGSAANGGDLGWIRQDGSMVEPFEDAVFAAQAGSISDPVRSPFGWHVIQLREIRAGQQVSFDEVRETLAQEQAQADRERALNDLVGSFVDEVYRNPTELTAAAKQAGLEVRTAGPIARGEGEGVIAVPAVQRAAFSDSLVQDGTVSDPIEVGEDRSVLIRVTRHEPERALTVNEARASVVAAIRADRARKRVEAEADALVEKLRSGESLQALADAASLQRQNMLGIPRGAPVPDAAAAEAYFRAPVPAEGKVSPGKAVLPDGRVVVFTVEKVTPGDAAEAAEEERDMFRQQMAALVGREDADTLLRALRGQMKITVVESNL</sequence>
<evidence type="ECO:0000313" key="15">
    <source>
        <dbReference type="Proteomes" id="UP000324973"/>
    </source>
</evidence>
<dbReference type="InterPro" id="IPR046357">
    <property type="entry name" value="PPIase_dom_sf"/>
</dbReference>
<comment type="similarity">
    <text evidence="8">Belongs to the PpiD chaperone family.</text>
</comment>
<dbReference type="Gene3D" id="1.10.4030.10">
    <property type="entry name" value="Porin chaperone SurA, peptide-binding domain"/>
    <property type="match status" value="1"/>
</dbReference>
<evidence type="ECO:0000256" key="2">
    <source>
        <dbReference type="ARBA" id="ARBA00022475"/>
    </source>
</evidence>
<comment type="subcellular location">
    <subcellularLocation>
        <location evidence="1">Cell inner membrane</location>
        <topology evidence="1">Single-pass type II membrane protein</topology>
        <orientation evidence="1">Periplasmic side</orientation>
    </subcellularLocation>
</comment>
<dbReference type="Pfam" id="PF13624">
    <property type="entry name" value="SurA_N_3"/>
    <property type="match status" value="2"/>
</dbReference>
<evidence type="ECO:0000256" key="7">
    <source>
        <dbReference type="ARBA" id="ARBA00023186"/>
    </source>
</evidence>
<keyword evidence="11" id="KW-0697">Rotamase</keyword>
<dbReference type="AlphaFoldDB" id="A0A5D4XLI6"/>
<evidence type="ECO:0000259" key="13">
    <source>
        <dbReference type="PROSITE" id="PS50198"/>
    </source>
</evidence>
<accession>A0A5D4XLI6</accession>
<dbReference type="GO" id="GO:0003755">
    <property type="term" value="F:peptidyl-prolyl cis-trans isomerase activity"/>
    <property type="evidence" value="ECO:0007669"/>
    <property type="project" value="UniProtKB-KW"/>
</dbReference>
<dbReference type="Proteomes" id="UP000324973">
    <property type="component" value="Unassembled WGS sequence"/>
</dbReference>
<feature type="transmembrane region" description="Helical" evidence="12">
    <location>
        <begin position="12"/>
        <end position="30"/>
    </location>
</feature>
<evidence type="ECO:0000256" key="3">
    <source>
        <dbReference type="ARBA" id="ARBA00022519"/>
    </source>
</evidence>
<keyword evidence="5 12" id="KW-1133">Transmembrane helix</keyword>
<evidence type="ECO:0000313" key="14">
    <source>
        <dbReference type="EMBL" id="TYT25429.1"/>
    </source>
</evidence>
<keyword evidence="6 12" id="KW-0472">Membrane</keyword>
<evidence type="ECO:0000256" key="1">
    <source>
        <dbReference type="ARBA" id="ARBA00004382"/>
    </source>
</evidence>
<dbReference type="OrthoDB" id="9812372at2"/>
<dbReference type="SUPFAM" id="SSF109998">
    <property type="entry name" value="Triger factor/SurA peptide-binding domain-like"/>
    <property type="match status" value="1"/>
</dbReference>
<evidence type="ECO:0000256" key="9">
    <source>
        <dbReference type="ARBA" id="ARBA00040743"/>
    </source>
</evidence>
<dbReference type="PROSITE" id="PS50198">
    <property type="entry name" value="PPIC_PPIASE_2"/>
    <property type="match status" value="1"/>
</dbReference>
<keyword evidence="11 14" id="KW-0413">Isomerase</keyword>
<keyword evidence="3" id="KW-0997">Cell inner membrane</keyword>
<reference evidence="14 15" key="1">
    <citation type="submission" date="2019-08" db="EMBL/GenBank/DDBJ databases">
        <title>Luteimonas viscosus sp. nov., isolated from soil of a sunflower field.</title>
        <authorList>
            <person name="Jianli Z."/>
            <person name="Ying Z."/>
        </authorList>
    </citation>
    <scope>NUCLEOTIDE SEQUENCE [LARGE SCALE GENOMIC DNA]</scope>
    <source>
        <strain evidence="14 15">XBU10</strain>
    </source>
</reference>
<keyword evidence="2" id="KW-1003">Cell membrane</keyword>
<dbReference type="SUPFAM" id="SSF54534">
    <property type="entry name" value="FKBP-like"/>
    <property type="match status" value="1"/>
</dbReference>
<organism evidence="14 15">
    <name type="scientific">Luteimonas viscosa</name>
    <dbReference type="NCBI Taxonomy" id="1132694"/>
    <lineage>
        <taxon>Bacteria</taxon>
        <taxon>Pseudomonadati</taxon>
        <taxon>Pseudomonadota</taxon>
        <taxon>Gammaproteobacteria</taxon>
        <taxon>Lysobacterales</taxon>
        <taxon>Lysobacteraceae</taxon>
        <taxon>Luteimonas</taxon>
    </lineage>
</organism>
<keyword evidence="15" id="KW-1185">Reference proteome</keyword>
<evidence type="ECO:0000256" key="5">
    <source>
        <dbReference type="ARBA" id="ARBA00022989"/>
    </source>
</evidence>
<dbReference type="PANTHER" id="PTHR47529">
    <property type="entry name" value="PEPTIDYL-PROLYL CIS-TRANS ISOMERASE D"/>
    <property type="match status" value="1"/>
</dbReference>
<name>A0A5D4XLI6_9GAMM</name>
<dbReference type="Pfam" id="PF13616">
    <property type="entry name" value="Rotamase_3"/>
    <property type="match status" value="1"/>
</dbReference>
<proteinExistence type="inferred from homology"/>
<evidence type="ECO:0000256" key="8">
    <source>
        <dbReference type="ARBA" id="ARBA00038408"/>
    </source>
</evidence>
<dbReference type="RefSeq" id="WP_149101980.1">
    <property type="nucleotide sequence ID" value="NZ_VTFT01000001.1"/>
</dbReference>
<protein>
    <recommendedName>
        <fullName evidence="9">Periplasmic chaperone PpiD</fullName>
    </recommendedName>
    <alternativeName>
        <fullName evidence="10">Periplasmic folding chaperone</fullName>
    </alternativeName>
</protein>
<evidence type="ECO:0000256" key="10">
    <source>
        <dbReference type="ARBA" id="ARBA00042775"/>
    </source>
</evidence>
<dbReference type="InterPro" id="IPR027304">
    <property type="entry name" value="Trigger_fact/SurA_dom_sf"/>
</dbReference>
<dbReference type="InterPro" id="IPR052029">
    <property type="entry name" value="PpiD_chaperone"/>
</dbReference>